<accession>A0A8T3C1D5</accession>
<organism evidence="1 2">
    <name type="scientific">Dendrobium nobile</name>
    <name type="common">Orchid</name>
    <dbReference type="NCBI Taxonomy" id="94219"/>
    <lineage>
        <taxon>Eukaryota</taxon>
        <taxon>Viridiplantae</taxon>
        <taxon>Streptophyta</taxon>
        <taxon>Embryophyta</taxon>
        <taxon>Tracheophyta</taxon>
        <taxon>Spermatophyta</taxon>
        <taxon>Magnoliopsida</taxon>
        <taxon>Liliopsida</taxon>
        <taxon>Asparagales</taxon>
        <taxon>Orchidaceae</taxon>
        <taxon>Epidendroideae</taxon>
        <taxon>Malaxideae</taxon>
        <taxon>Dendrobiinae</taxon>
        <taxon>Dendrobium</taxon>
    </lineage>
</organism>
<name>A0A8T3C1D5_DENNO</name>
<proteinExistence type="predicted"/>
<evidence type="ECO:0000313" key="1">
    <source>
        <dbReference type="EMBL" id="KAI0526841.1"/>
    </source>
</evidence>
<sequence>MLTIVGGGIRCGKKNGRSEEETKFSCGFVRLDGMGERVWEMSIRFGRKKWSNKAVVRVDFEVQDLVPKAKKLNTSLDSHFNDANRCAFEAGFKQT</sequence>
<keyword evidence="2" id="KW-1185">Reference proteome</keyword>
<dbReference type="Proteomes" id="UP000829196">
    <property type="component" value="Unassembled WGS sequence"/>
</dbReference>
<reference evidence="1" key="1">
    <citation type="journal article" date="2022" name="Front. Genet.">
        <title>Chromosome-Scale Assembly of the Dendrobium nobile Genome Provides Insights Into the Molecular Mechanism of the Biosynthesis of the Medicinal Active Ingredient of Dendrobium.</title>
        <authorList>
            <person name="Xu Q."/>
            <person name="Niu S.-C."/>
            <person name="Li K.-L."/>
            <person name="Zheng P.-J."/>
            <person name="Zhang X.-J."/>
            <person name="Jia Y."/>
            <person name="Liu Y."/>
            <person name="Niu Y.-X."/>
            <person name="Yu L.-H."/>
            <person name="Chen D.-F."/>
            <person name="Zhang G.-Q."/>
        </authorList>
    </citation>
    <scope>NUCLEOTIDE SEQUENCE</scope>
    <source>
        <tissue evidence="1">Leaf</tissue>
    </source>
</reference>
<dbReference type="EMBL" id="JAGYWB010000003">
    <property type="protein sequence ID" value="KAI0526841.1"/>
    <property type="molecule type" value="Genomic_DNA"/>
</dbReference>
<evidence type="ECO:0000313" key="2">
    <source>
        <dbReference type="Proteomes" id="UP000829196"/>
    </source>
</evidence>
<comment type="caution">
    <text evidence="1">The sequence shown here is derived from an EMBL/GenBank/DDBJ whole genome shotgun (WGS) entry which is preliminary data.</text>
</comment>
<protein>
    <submittedName>
        <fullName evidence="1">Uncharacterized protein</fullName>
    </submittedName>
</protein>
<gene>
    <name evidence="1" type="ORF">KFK09_002433</name>
</gene>
<dbReference type="AlphaFoldDB" id="A0A8T3C1D5"/>